<organism evidence="1 2">
    <name type="scientific">Algoriella xinjiangensis</name>
    <dbReference type="NCBI Taxonomy" id="684065"/>
    <lineage>
        <taxon>Bacteria</taxon>
        <taxon>Pseudomonadati</taxon>
        <taxon>Bacteroidota</taxon>
        <taxon>Flavobacteriia</taxon>
        <taxon>Flavobacteriales</taxon>
        <taxon>Weeksellaceae</taxon>
        <taxon>Algoriella</taxon>
    </lineage>
</organism>
<dbReference type="Pfam" id="PF09844">
    <property type="entry name" value="DUF2071"/>
    <property type="match status" value="1"/>
</dbReference>
<reference evidence="2" key="1">
    <citation type="submission" date="2016-10" db="EMBL/GenBank/DDBJ databases">
        <authorList>
            <person name="Varghese N."/>
            <person name="Submissions S."/>
        </authorList>
    </citation>
    <scope>NUCLEOTIDE SEQUENCE [LARGE SCALE GENOMIC DNA]</scope>
    <source>
        <strain evidence="2">XJ109</strain>
    </source>
</reference>
<accession>A0A1I4Z661</accession>
<dbReference type="PANTHER" id="PTHR39186">
    <property type="entry name" value="DUF2071 FAMILY PROTEIN"/>
    <property type="match status" value="1"/>
</dbReference>
<dbReference type="InterPro" id="IPR018644">
    <property type="entry name" value="DUF2071"/>
</dbReference>
<evidence type="ECO:0000313" key="1">
    <source>
        <dbReference type="EMBL" id="SFN45380.1"/>
    </source>
</evidence>
<dbReference type="Proteomes" id="UP000199149">
    <property type="component" value="Unassembled WGS sequence"/>
</dbReference>
<dbReference type="STRING" id="684065.SAMN05421738_112113"/>
<proteinExistence type="predicted"/>
<protein>
    <recommendedName>
        <fullName evidence="3">DUF2071 domain-containing protein</fullName>
    </recommendedName>
</protein>
<sequence>MKYTIKEILAEKKHRSWSYPTNNWMYYQEWNNALFFHYKINPAFLKPFIPANLELDILENNAWISLVAFKMENIRPRFLPAFPPISNFGEINLRTYVTKYNKPGVYFLTIEAEKLFSAILAKSLSDLPYEKSTIKRTKNSYKANHPKRDFILDATYNIGNHVKNKTVLDLFLTERYCLYLDKNDELFRYEIQHLPWKINELNCTDLTINYHLDEINLHSKPDLMHYSEGVQVVAWEKVKL</sequence>
<dbReference type="OrthoDB" id="1421826at2"/>
<dbReference type="EMBL" id="FOUZ01000012">
    <property type="protein sequence ID" value="SFN45380.1"/>
    <property type="molecule type" value="Genomic_DNA"/>
</dbReference>
<evidence type="ECO:0008006" key="3">
    <source>
        <dbReference type="Google" id="ProtNLM"/>
    </source>
</evidence>
<dbReference type="AlphaFoldDB" id="A0A1I4Z661"/>
<evidence type="ECO:0000313" key="2">
    <source>
        <dbReference type="Proteomes" id="UP000199149"/>
    </source>
</evidence>
<name>A0A1I4Z661_9FLAO</name>
<gene>
    <name evidence="1" type="ORF">SAMN05421738_112113</name>
</gene>
<dbReference type="SUPFAM" id="SSF160104">
    <property type="entry name" value="Acetoacetate decarboxylase-like"/>
    <property type="match status" value="1"/>
</dbReference>
<dbReference type="PANTHER" id="PTHR39186:SF1">
    <property type="entry name" value="DUF2071 DOMAIN-CONTAINING PROTEIN"/>
    <property type="match status" value="1"/>
</dbReference>
<keyword evidence="2" id="KW-1185">Reference proteome</keyword>
<dbReference type="RefSeq" id="WP_092908968.1">
    <property type="nucleotide sequence ID" value="NZ_FOUZ01000012.1"/>
</dbReference>
<dbReference type="InterPro" id="IPR023375">
    <property type="entry name" value="ADC_dom_sf"/>
</dbReference>